<dbReference type="SUPFAM" id="SSF53383">
    <property type="entry name" value="PLP-dependent transferases"/>
    <property type="match status" value="1"/>
</dbReference>
<dbReference type="FunFam" id="3.40.640.10:FF:000046">
    <property type="entry name" value="Cystathionine gamma-lyase"/>
    <property type="match status" value="1"/>
</dbReference>
<dbReference type="AlphaFoldDB" id="A0A8J4USF8"/>
<dbReference type="GO" id="GO:0016846">
    <property type="term" value="F:carbon-sulfur lyase activity"/>
    <property type="evidence" value="ECO:0007669"/>
    <property type="project" value="TreeGrafter"/>
</dbReference>
<organism evidence="9 10">
    <name type="scientific">Polysphondylium violaceum</name>
    <dbReference type="NCBI Taxonomy" id="133409"/>
    <lineage>
        <taxon>Eukaryota</taxon>
        <taxon>Amoebozoa</taxon>
        <taxon>Evosea</taxon>
        <taxon>Eumycetozoa</taxon>
        <taxon>Dictyostelia</taxon>
        <taxon>Dictyosteliales</taxon>
        <taxon>Dictyosteliaceae</taxon>
        <taxon>Polysphondylium</taxon>
    </lineage>
</organism>
<dbReference type="GO" id="GO:0005737">
    <property type="term" value="C:cytoplasm"/>
    <property type="evidence" value="ECO:0007669"/>
    <property type="project" value="TreeGrafter"/>
</dbReference>
<evidence type="ECO:0000256" key="6">
    <source>
        <dbReference type="ARBA" id="ARBA00029853"/>
    </source>
</evidence>
<evidence type="ECO:0000256" key="3">
    <source>
        <dbReference type="ARBA" id="ARBA00012085"/>
    </source>
</evidence>
<feature type="modified residue" description="N6-(pyridoxal phosphate)lysine" evidence="7">
    <location>
        <position position="223"/>
    </location>
</feature>
<gene>
    <name evidence="9" type="ORF">CYY_005125</name>
</gene>
<evidence type="ECO:0000313" key="9">
    <source>
        <dbReference type="EMBL" id="KAF2073576.1"/>
    </source>
</evidence>
<dbReference type="GO" id="GO:0019346">
    <property type="term" value="P:transsulfuration"/>
    <property type="evidence" value="ECO:0007669"/>
    <property type="project" value="InterPro"/>
</dbReference>
<evidence type="ECO:0000256" key="8">
    <source>
        <dbReference type="RuleBase" id="RU362118"/>
    </source>
</evidence>
<accession>A0A8J4USF8</accession>
<keyword evidence="4 7" id="KW-0663">Pyridoxal phosphate</keyword>
<dbReference type="Gene3D" id="3.40.640.10">
    <property type="entry name" value="Type I PLP-dependent aspartate aminotransferase-like (Major domain)"/>
    <property type="match status" value="1"/>
</dbReference>
<evidence type="ECO:0000256" key="2">
    <source>
        <dbReference type="ARBA" id="ARBA00005038"/>
    </source>
</evidence>
<dbReference type="PIRSF" id="PIRSF001434">
    <property type="entry name" value="CGS"/>
    <property type="match status" value="1"/>
</dbReference>
<dbReference type="Gene3D" id="3.90.1150.10">
    <property type="entry name" value="Aspartate Aminotransferase, domain 1"/>
    <property type="match status" value="1"/>
</dbReference>
<dbReference type="EC" id="4.4.1.1" evidence="3"/>
<name>A0A8J4USF8_9MYCE</name>
<proteinExistence type="inferred from homology"/>
<dbReference type="InterPro" id="IPR015422">
    <property type="entry name" value="PyrdxlP-dep_Trfase_small"/>
</dbReference>
<comment type="pathway">
    <text evidence="2">Amino-acid biosynthesis; L-cysteine biosynthesis; L-cysteine from L-homocysteine and L-serine: step 2/2.</text>
</comment>
<evidence type="ECO:0000256" key="7">
    <source>
        <dbReference type="PIRSR" id="PIRSR001434-2"/>
    </source>
</evidence>
<dbReference type="CDD" id="cd00614">
    <property type="entry name" value="CGS_like"/>
    <property type="match status" value="1"/>
</dbReference>
<dbReference type="Pfam" id="PF01053">
    <property type="entry name" value="Cys_Met_Meta_PP"/>
    <property type="match status" value="1"/>
</dbReference>
<dbReference type="InterPro" id="IPR000277">
    <property type="entry name" value="Cys/Met-Metab_PyrdxlP-dep_enz"/>
</dbReference>
<evidence type="ECO:0000256" key="4">
    <source>
        <dbReference type="ARBA" id="ARBA00022898"/>
    </source>
</evidence>
<dbReference type="OrthoDB" id="3512640at2759"/>
<sequence length="410" mass="45009">MQTDTEKATTTTPNKLGFDTLVTKKVEVRGPVSPLCTPIYQTSTFVLKDTRHGASLCSHQELKQDESPYLYSRWSNPTNDVLERLITTLEGGYSTYVTSSGMAAISTVLLSFLKAGDHVIITNNVYGGTHEFATDILSRYGVEVSWVDQNDVANYRNAIKPNTKLMYGETPANPTMVLLDLQAFGALGKERGILTVVDSTFASPYNQRPIEFGVDVVVHSATKYYGGHSDLIAGAIIVANETLDKSLAHQFRLFGGALAPNIAFLLHRGIKTLALRMERHNNNALQLARYLESHPKIKKVHYPGLESHPQHELAKKQMRGFGGMIGMEIHGGLEAGRYLVENLKVFTLAVSLGGVESLIEQASTMTHGMLTAKDREKAGIPDGFLRLSVGCEDVNDLIQDLETTLSEINI</sequence>
<dbReference type="PANTHER" id="PTHR11808:SF80">
    <property type="entry name" value="CYSTATHIONINE GAMMA-LYASE"/>
    <property type="match status" value="1"/>
</dbReference>
<dbReference type="Proteomes" id="UP000695562">
    <property type="component" value="Unassembled WGS sequence"/>
</dbReference>
<comment type="similarity">
    <text evidence="8">Belongs to the trans-sulfuration enzymes family.</text>
</comment>
<evidence type="ECO:0000256" key="1">
    <source>
        <dbReference type="ARBA" id="ARBA00001933"/>
    </source>
</evidence>
<keyword evidence="5" id="KW-0456">Lyase</keyword>
<dbReference type="InterPro" id="IPR015424">
    <property type="entry name" value="PyrdxlP-dep_Trfase"/>
</dbReference>
<protein>
    <recommendedName>
        <fullName evidence="3">cystathionine gamma-lyase</fullName>
        <ecNumber evidence="3">4.4.1.1</ecNumber>
    </recommendedName>
    <alternativeName>
        <fullName evidence="6">Gamma-cystathionase</fullName>
    </alternativeName>
</protein>
<dbReference type="GO" id="GO:0030170">
    <property type="term" value="F:pyridoxal phosphate binding"/>
    <property type="evidence" value="ECO:0007669"/>
    <property type="project" value="InterPro"/>
</dbReference>
<evidence type="ECO:0000256" key="5">
    <source>
        <dbReference type="ARBA" id="ARBA00023239"/>
    </source>
</evidence>
<comment type="cofactor">
    <cofactor evidence="1 8">
        <name>pyridoxal 5'-phosphate</name>
        <dbReference type="ChEBI" id="CHEBI:597326"/>
    </cofactor>
</comment>
<dbReference type="InterPro" id="IPR015421">
    <property type="entry name" value="PyrdxlP-dep_Trfase_major"/>
</dbReference>
<dbReference type="FunFam" id="3.90.1150.10:FF:000008">
    <property type="entry name" value="Cystathionine gamma-synthase"/>
    <property type="match status" value="1"/>
</dbReference>
<comment type="caution">
    <text evidence="9">The sequence shown here is derived from an EMBL/GenBank/DDBJ whole genome shotgun (WGS) entry which is preliminary data.</text>
</comment>
<dbReference type="PANTHER" id="PTHR11808">
    <property type="entry name" value="TRANS-SULFURATION ENZYME FAMILY MEMBER"/>
    <property type="match status" value="1"/>
</dbReference>
<reference evidence="9" key="1">
    <citation type="submission" date="2020-01" db="EMBL/GenBank/DDBJ databases">
        <title>Development of genomics and gene disruption for Polysphondylium violaceum indicates a role for the polyketide synthase stlB in stalk morphogenesis.</title>
        <authorList>
            <person name="Narita B."/>
            <person name="Kawabe Y."/>
            <person name="Kin K."/>
            <person name="Saito T."/>
            <person name="Gibbs R."/>
            <person name="Kuspa A."/>
            <person name="Muzny D."/>
            <person name="Queller D."/>
            <person name="Richards S."/>
            <person name="Strassman J."/>
            <person name="Sucgang R."/>
            <person name="Worley K."/>
            <person name="Schaap P."/>
        </authorList>
    </citation>
    <scope>NUCLEOTIDE SEQUENCE</scope>
    <source>
        <strain evidence="9">QSvi11</strain>
    </source>
</reference>
<keyword evidence="10" id="KW-1185">Reference proteome</keyword>
<evidence type="ECO:0000313" key="10">
    <source>
        <dbReference type="Proteomes" id="UP000695562"/>
    </source>
</evidence>
<dbReference type="EMBL" id="AJWJ01000196">
    <property type="protein sequence ID" value="KAF2073576.1"/>
    <property type="molecule type" value="Genomic_DNA"/>
</dbReference>